<accession>A0A6J6EAI5</accession>
<feature type="transmembrane region" description="Helical" evidence="3">
    <location>
        <begin position="352"/>
        <end position="370"/>
    </location>
</feature>
<keyword evidence="3" id="KW-1133">Transmembrane helix</keyword>
<dbReference type="InterPro" id="IPR029044">
    <property type="entry name" value="Nucleotide-diphossugar_trans"/>
</dbReference>
<dbReference type="GO" id="GO:0016757">
    <property type="term" value="F:glycosyltransferase activity"/>
    <property type="evidence" value="ECO:0007669"/>
    <property type="project" value="UniProtKB-KW"/>
</dbReference>
<evidence type="ECO:0000256" key="3">
    <source>
        <dbReference type="SAM" id="Phobius"/>
    </source>
</evidence>
<evidence type="ECO:0000313" key="5">
    <source>
        <dbReference type="EMBL" id="CAB4571313.1"/>
    </source>
</evidence>
<evidence type="ECO:0000256" key="2">
    <source>
        <dbReference type="ARBA" id="ARBA00022679"/>
    </source>
</evidence>
<gene>
    <name evidence="5" type="ORF">UFOPK1591_01315</name>
</gene>
<feature type="transmembrane region" description="Helical" evidence="3">
    <location>
        <begin position="327"/>
        <end position="346"/>
    </location>
</feature>
<dbReference type="PANTHER" id="PTHR43630:SF1">
    <property type="entry name" value="POLY-BETA-1,6-N-ACETYL-D-GLUCOSAMINE SYNTHASE"/>
    <property type="match status" value="1"/>
</dbReference>
<organism evidence="5">
    <name type="scientific">freshwater metagenome</name>
    <dbReference type="NCBI Taxonomy" id="449393"/>
    <lineage>
        <taxon>unclassified sequences</taxon>
        <taxon>metagenomes</taxon>
        <taxon>ecological metagenomes</taxon>
    </lineage>
</organism>
<protein>
    <submittedName>
        <fullName evidence="5">Unannotated protein</fullName>
    </submittedName>
</protein>
<dbReference type="InterPro" id="IPR001173">
    <property type="entry name" value="Glyco_trans_2-like"/>
</dbReference>
<evidence type="ECO:0000259" key="4">
    <source>
        <dbReference type="Pfam" id="PF00535"/>
    </source>
</evidence>
<dbReference type="Pfam" id="PF00535">
    <property type="entry name" value="Glycos_transf_2"/>
    <property type="match status" value="1"/>
</dbReference>
<feature type="domain" description="Glycosyltransferase 2-like" evidence="4">
    <location>
        <begin position="71"/>
        <end position="234"/>
    </location>
</feature>
<proteinExistence type="predicted"/>
<dbReference type="CDD" id="cd06423">
    <property type="entry name" value="CESA_like"/>
    <property type="match status" value="1"/>
</dbReference>
<dbReference type="SUPFAM" id="SSF53448">
    <property type="entry name" value="Nucleotide-diphospho-sugar transferases"/>
    <property type="match status" value="1"/>
</dbReference>
<dbReference type="PANTHER" id="PTHR43630">
    <property type="entry name" value="POLY-BETA-1,6-N-ACETYL-D-GLUCOSAMINE SYNTHASE"/>
    <property type="match status" value="1"/>
</dbReference>
<dbReference type="Gene3D" id="3.90.550.10">
    <property type="entry name" value="Spore Coat Polysaccharide Biosynthesis Protein SpsA, Chain A"/>
    <property type="match status" value="1"/>
</dbReference>
<name>A0A6J6EAI5_9ZZZZ</name>
<evidence type="ECO:0000256" key="1">
    <source>
        <dbReference type="ARBA" id="ARBA00022676"/>
    </source>
</evidence>
<dbReference type="EMBL" id="CAEZTD010000130">
    <property type="protein sequence ID" value="CAB4571313.1"/>
    <property type="molecule type" value="Genomic_DNA"/>
</dbReference>
<feature type="transmembrane region" description="Helical" evidence="3">
    <location>
        <begin position="12"/>
        <end position="32"/>
    </location>
</feature>
<dbReference type="AlphaFoldDB" id="A0A6J6EAI5"/>
<sequence length="443" mass="49884">MPFTYSWQAPPLLAIVASILIAFIVVLVFVGLEVRDINNSRRSHQADAKPLAPWVIMDATRGVFYGEVTVTVLIPAHNEEDVLGETLDELFKQSRLPDRVIVIADNCTDNTVALAHARGIEVRESVNNNHQKAGALNQALSALLHDARPNDTFMILDADTRLKQGFIETAVNRFTYDRGLSAIGGLFFGEPGRGLLGQLQRNEYTRYARDIKRRRGRVFVLTGTASIFRAPALKVLAASRGSIIPGVRGDVYDTAALTEDNEITIALKSLGALITSPAQCQVETELMPTWRTLWRQRLRWQRGALENISAYGLTPTTSRYWSQQVGIAYSVFALWSFFLLIFLQIVSTDTWIWYPFWLLMGVIFIIERVVSVWRGGWAARLLAATLVIELIYDTFLDIVFLKGVIDIAFKRRARWGNEAPHKGSHHGKHVLEKPVHQRRGEFT</sequence>
<keyword evidence="3" id="KW-0812">Transmembrane</keyword>
<reference evidence="5" key="1">
    <citation type="submission" date="2020-05" db="EMBL/GenBank/DDBJ databases">
        <authorList>
            <person name="Chiriac C."/>
            <person name="Salcher M."/>
            <person name="Ghai R."/>
            <person name="Kavagutti S V."/>
        </authorList>
    </citation>
    <scope>NUCLEOTIDE SEQUENCE</scope>
</reference>
<keyword evidence="2" id="KW-0808">Transferase</keyword>
<keyword evidence="1" id="KW-0328">Glycosyltransferase</keyword>
<keyword evidence="3" id="KW-0472">Membrane</keyword>